<name>A0A4R2IJ35_9PSEU</name>
<dbReference type="RefSeq" id="WP_132126384.1">
    <property type="nucleotide sequence ID" value="NZ_SLWS01000024.1"/>
</dbReference>
<proteinExistence type="predicted"/>
<dbReference type="Pfam" id="PF00196">
    <property type="entry name" value="GerE"/>
    <property type="match status" value="1"/>
</dbReference>
<organism evidence="4 5">
    <name type="scientific">Actinocrispum wychmicini</name>
    <dbReference type="NCBI Taxonomy" id="1213861"/>
    <lineage>
        <taxon>Bacteria</taxon>
        <taxon>Bacillati</taxon>
        <taxon>Actinomycetota</taxon>
        <taxon>Actinomycetes</taxon>
        <taxon>Pseudonocardiales</taxon>
        <taxon>Pseudonocardiaceae</taxon>
        <taxon>Actinocrispum</taxon>
    </lineage>
</organism>
<dbReference type="OrthoDB" id="3649961at2"/>
<evidence type="ECO:0000256" key="2">
    <source>
        <dbReference type="ARBA" id="ARBA00022840"/>
    </source>
</evidence>
<dbReference type="SUPFAM" id="SSF52540">
    <property type="entry name" value="P-loop containing nucleoside triphosphate hydrolases"/>
    <property type="match status" value="1"/>
</dbReference>
<dbReference type="GO" id="GO:0004016">
    <property type="term" value="F:adenylate cyclase activity"/>
    <property type="evidence" value="ECO:0007669"/>
    <property type="project" value="TreeGrafter"/>
</dbReference>
<evidence type="ECO:0000313" key="4">
    <source>
        <dbReference type="EMBL" id="TCO44236.1"/>
    </source>
</evidence>
<dbReference type="InterPro" id="IPR041664">
    <property type="entry name" value="AAA_16"/>
</dbReference>
<keyword evidence="2" id="KW-0067">ATP-binding</keyword>
<dbReference type="Gene3D" id="1.25.40.10">
    <property type="entry name" value="Tetratricopeptide repeat domain"/>
    <property type="match status" value="1"/>
</dbReference>
<dbReference type="InterPro" id="IPR011990">
    <property type="entry name" value="TPR-like_helical_dom_sf"/>
</dbReference>
<dbReference type="Proteomes" id="UP000295680">
    <property type="component" value="Unassembled WGS sequence"/>
</dbReference>
<accession>A0A4R2IJ35</accession>
<dbReference type="PANTHER" id="PTHR16305">
    <property type="entry name" value="TESTICULAR SOLUBLE ADENYLYL CYCLASE"/>
    <property type="match status" value="1"/>
</dbReference>
<dbReference type="CDD" id="cd06170">
    <property type="entry name" value="LuxR_C_like"/>
    <property type="match status" value="1"/>
</dbReference>
<dbReference type="Gene3D" id="1.10.10.10">
    <property type="entry name" value="Winged helix-like DNA-binding domain superfamily/Winged helix DNA-binding domain"/>
    <property type="match status" value="1"/>
</dbReference>
<dbReference type="AlphaFoldDB" id="A0A4R2IJ35"/>
<dbReference type="PROSITE" id="PS00622">
    <property type="entry name" value="HTH_LUXR_1"/>
    <property type="match status" value="1"/>
</dbReference>
<protein>
    <submittedName>
        <fullName evidence="4">Regulatory LuxR family protein</fullName>
    </submittedName>
</protein>
<keyword evidence="5" id="KW-1185">Reference proteome</keyword>
<dbReference type="GO" id="GO:0003677">
    <property type="term" value="F:DNA binding"/>
    <property type="evidence" value="ECO:0007669"/>
    <property type="project" value="InterPro"/>
</dbReference>
<dbReference type="SUPFAM" id="SSF46894">
    <property type="entry name" value="C-terminal effector domain of the bipartite response regulators"/>
    <property type="match status" value="1"/>
</dbReference>
<comment type="caution">
    <text evidence="4">The sequence shown here is derived from an EMBL/GenBank/DDBJ whole genome shotgun (WGS) entry which is preliminary data.</text>
</comment>
<reference evidence="4 5" key="1">
    <citation type="submission" date="2019-03" db="EMBL/GenBank/DDBJ databases">
        <title>Genomic Encyclopedia of Type Strains, Phase IV (KMG-IV): sequencing the most valuable type-strain genomes for metagenomic binning, comparative biology and taxonomic classification.</title>
        <authorList>
            <person name="Goeker M."/>
        </authorList>
    </citation>
    <scope>NUCLEOTIDE SEQUENCE [LARGE SCALE GENOMIC DNA]</scope>
    <source>
        <strain evidence="4 5">DSM 45934</strain>
    </source>
</reference>
<sequence>MSTVGRDAELAVLARAVAETQDGRGRLTLLRGEAGIGKSWLAEQTVALARERGFTVLRGQAHALHAGLAYAPIVAAIRPYVAAGDDHTGLANLSRLLADPRLPAAPPGGDPSLARTRMFEAVVGLVTRLAPALLVVDDLHWADRGTVELVQYIGQGVAGQAVLVLGAYRPGDASTPLDTLATAVRRQDGEIDLAPLPDHAVAELTGNLLGSTPDQDFLDDVTRRAKGVPLFVTALVHTGFRADAPLPAIVRDVVLDRLQRLDERERRMMATVAVAGDAATDSVLRDIDDDPEALGSLVRGGLITELPADQHIGYRVSHPLYAEVTYADLTANERRQLHAAVLVAVEKTSLDDVLTLAPHYQEAGTLADPSRAVEITADAGWRALAMGAADEAVRYLSTAKELADPVRVPALLDGVGRAHQSQGRYEQAAAAWREGLALAARNGMLDDAGGLQLRLLRLEAESSDSQTANDRLHDLARRMSVTSHEAAFRHFEFTLRHSDEAEARAVTATMAGFIGPEQPPEARAVGYLGRGFQLLLERRHYDALPELESAVEHARQFADQYPFYPRFARLILSYARALTGDVRGCFAGITESIATPTLVEIPSLRGFELYGLAFATYLTGDIATALTQVDLAVSTAVDGRIPRSIGRNKGLRAFLLAELGRLADAKTALAEAKQSYLAPEMSLATIVALAEAAIGYYLDGPTSPKPFDPSSAFADPLSGTVRGLFTGLTALRNGDDDVVARMTTFMRDESPALGLACAFADRLDGLRTKDPDALAAAAQRMDEIGAPLFAAQARLEQAELVADRALLLDCLATFDRAGAAAWADRARLLARTLGIRIRPPRTEGVLSARETQVVRLLGEGLSNADIAARLFLSERTVETHLRNSYAKLGVTSRISLAQWASENLS</sequence>
<dbReference type="InterPro" id="IPR000792">
    <property type="entry name" value="Tscrpt_reg_LuxR_C"/>
</dbReference>
<dbReference type="SMART" id="SM00421">
    <property type="entry name" value="HTH_LUXR"/>
    <property type="match status" value="1"/>
</dbReference>
<feature type="domain" description="HTH luxR-type" evidence="3">
    <location>
        <begin position="839"/>
        <end position="904"/>
    </location>
</feature>
<dbReference type="PRINTS" id="PR00038">
    <property type="entry name" value="HTHLUXR"/>
</dbReference>
<dbReference type="PANTHER" id="PTHR16305:SF35">
    <property type="entry name" value="TRANSCRIPTIONAL ACTIVATOR DOMAIN"/>
    <property type="match status" value="1"/>
</dbReference>
<dbReference type="GO" id="GO:0006355">
    <property type="term" value="P:regulation of DNA-templated transcription"/>
    <property type="evidence" value="ECO:0007669"/>
    <property type="project" value="InterPro"/>
</dbReference>
<dbReference type="GO" id="GO:0005737">
    <property type="term" value="C:cytoplasm"/>
    <property type="evidence" value="ECO:0007669"/>
    <property type="project" value="TreeGrafter"/>
</dbReference>
<dbReference type="SUPFAM" id="SSF48452">
    <property type="entry name" value="TPR-like"/>
    <property type="match status" value="1"/>
</dbReference>
<evidence type="ECO:0000256" key="1">
    <source>
        <dbReference type="ARBA" id="ARBA00022741"/>
    </source>
</evidence>
<dbReference type="EMBL" id="SLWS01000024">
    <property type="protein sequence ID" value="TCO44236.1"/>
    <property type="molecule type" value="Genomic_DNA"/>
</dbReference>
<dbReference type="InterPro" id="IPR016032">
    <property type="entry name" value="Sig_transdc_resp-reg_C-effctor"/>
</dbReference>
<dbReference type="InterPro" id="IPR036388">
    <property type="entry name" value="WH-like_DNA-bd_sf"/>
</dbReference>
<evidence type="ECO:0000259" key="3">
    <source>
        <dbReference type="PROSITE" id="PS50043"/>
    </source>
</evidence>
<dbReference type="Pfam" id="PF13191">
    <property type="entry name" value="AAA_16"/>
    <property type="match status" value="1"/>
</dbReference>
<dbReference type="InterPro" id="IPR027417">
    <property type="entry name" value="P-loop_NTPase"/>
</dbReference>
<evidence type="ECO:0000313" key="5">
    <source>
        <dbReference type="Proteomes" id="UP000295680"/>
    </source>
</evidence>
<dbReference type="PROSITE" id="PS50043">
    <property type="entry name" value="HTH_LUXR_2"/>
    <property type="match status" value="1"/>
</dbReference>
<dbReference type="GO" id="GO:0005524">
    <property type="term" value="F:ATP binding"/>
    <property type="evidence" value="ECO:0007669"/>
    <property type="project" value="UniProtKB-KW"/>
</dbReference>
<keyword evidence="1" id="KW-0547">Nucleotide-binding</keyword>
<gene>
    <name evidence="4" type="ORF">EV192_1249</name>
</gene>